<evidence type="ECO:0000313" key="2">
    <source>
        <dbReference type="Proteomes" id="UP000271098"/>
    </source>
</evidence>
<sequence length="63" mass="6895">MADVLAAAFMDGVNETKDEVLRQELISKTANIPSFLEPTVMMLLESCCPMNSVPKLPANLLSR</sequence>
<evidence type="ECO:0000313" key="3">
    <source>
        <dbReference type="WBParaSite" id="GPUH_0002547201-mRNA-1"/>
    </source>
</evidence>
<protein>
    <submittedName>
        <fullName evidence="3">Serine/threonine-protein kinase ATR</fullName>
    </submittedName>
</protein>
<proteinExistence type="predicted"/>
<dbReference type="AlphaFoldDB" id="A0A183EWV1"/>
<keyword evidence="2" id="KW-1185">Reference proteome</keyword>
<evidence type="ECO:0000313" key="1">
    <source>
        <dbReference type="EMBL" id="VDN44208.1"/>
    </source>
</evidence>
<dbReference type="EMBL" id="UYRT01105245">
    <property type="protein sequence ID" value="VDN44208.1"/>
    <property type="molecule type" value="Genomic_DNA"/>
</dbReference>
<accession>A0A183EWV1</accession>
<gene>
    <name evidence="1" type="ORF">GPUH_LOCUS25443</name>
</gene>
<dbReference type="Proteomes" id="UP000271098">
    <property type="component" value="Unassembled WGS sequence"/>
</dbReference>
<organism evidence="3">
    <name type="scientific">Gongylonema pulchrum</name>
    <dbReference type="NCBI Taxonomy" id="637853"/>
    <lineage>
        <taxon>Eukaryota</taxon>
        <taxon>Metazoa</taxon>
        <taxon>Ecdysozoa</taxon>
        <taxon>Nematoda</taxon>
        <taxon>Chromadorea</taxon>
        <taxon>Rhabditida</taxon>
        <taxon>Spirurina</taxon>
        <taxon>Spiruromorpha</taxon>
        <taxon>Spiruroidea</taxon>
        <taxon>Gongylonematidae</taxon>
        <taxon>Gongylonema</taxon>
    </lineage>
</organism>
<name>A0A183EWV1_9BILA</name>
<reference evidence="3" key="1">
    <citation type="submission" date="2016-06" db="UniProtKB">
        <authorList>
            <consortium name="WormBaseParasite"/>
        </authorList>
    </citation>
    <scope>IDENTIFICATION</scope>
</reference>
<dbReference type="WBParaSite" id="GPUH_0002547201-mRNA-1">
    <property type="protein sequence ID" value="GPUH_0002547201-mRNA-1"/>
    <property type="gene ID" value="GPUH_0002547201"/>
</dbReference>
<reference evidence="1 2" key="2">
    <citation type="submission" date="2018-11" db="EMBL/GenBank/DDBJ databases">
        <authorList>
            <consortium name="Pathogen Informatics"/>
        </authorList>
    </citation>
    <scope>NUCLEOTIDE SEQUENCE [LARGE SCALE GENOMIC DNA]</scope>
</reference>